<dbReference type="AlphaFoldDB" id="A0A074YW96"/>
<sequence>MSVNRSNSQVRNLLAMFENNNNNNTTCSDSTSPDRGRSNGHLSPASNGDRPLSKVRSSFVSVEHGTPSSPSPAMDIDPQKTKEEYTQSRQQESSASLRRHSFSHDDSSDAVANIRQSMSQEEERRGSNPLVAETIPEAAIEQTPTATTPAVEAKDYLAAGEVAHSTNAMPQSKLRDEVAADHVDASATTNHATESNDARPMTLPTDDMPADNPDKPVRS</sequence>
<feature type="region of interest" description="Disordered" evidence="1">
    <location>
        <begin position="17"/>
        <end position="131"/>
    </location>
</feature>
<evidence type="ECO:0000313" key="3">
    <source>
        <dbReference type="Proteomes" id="UP000030641"/>
    </source>
</evidence>
<feature type="compositionally biased region" description="Basic and acidic residues" evidence="1">
    <location>
        <begin position="173"/>
        <end position="184"/>
    </location>
</feature>
<evidence type="ECO:0000313" key="2">
    <source>
        <dbReference type="EMBL" id="KEQ98447.1"/>
    </source>
</evidence>
<feature type="region of interest" description="Disordered" evidence="1">
    <location>
        <begin position="162"/>
        <end position="219"/>
    </location>
</feature>
<feature type="compositionally biased region" description="Polar residues" evidence="1">
    <location>
        <begin position="186"/>
        <end position="195"/>
    </location>
</feature>
<protein>
    <submittedName>
        <fullName evidence="2">Uncharacterized protein</fullName>
    </submittedName>
</protein>
<dbReference type="RefSeq" id="XP_013346861.1">
    <property type="nucleotide sequence ID" value="XM_013491407.1"/>
</dbReference>
<dbReference type="GeneID" id="25365710"/>
<dbReference type="InParanoid" id="A0A074YW96"/>
<evidence type="ECO:0000256" key="1">
    <source>
        <dbReference type="SAM" id="MobiDB-lite"/>
    </source>
</evidence>
<gene>
    <name evidence="2" type="ORF">AUEXF2481DRAFT_36955</name>
</gene>
<dbReference type="OrthoDB" id="3600083at2759"/>
<dbReference type="EMBL" id="KL584752">
    <property type="protein sequence ID" value="KEQ98447.1"/>
    <property type="molecule type" value="Genomic_DNA"/>
</dbReference>
<dbReference type="Proteomes" id="UP000030641">
    <property type="component" value="Unassembled WGS sequence"/>
</dbReference>
<name>A0A074YW96_AURSE</name>
<proteinExistence type="predicted"/>
<organism evidence="2 3">
    <name type="scientific">Aureobasidium subglaciale (strain EXF-2481)</name>
    <name type="common">Aureobasidium pullulans var. subglaciale</name>
    <dbReference type="NCBI Taxonomy" id="1043005"/>
    <lineage>
        <taxon>Eukaryota</taxon>
        <taxon>Fungi</taxon>
        <taxon>Dikarya</taxon>
        <taxon>Ascomycota</taxon>
        <taxon>Pezizomycotina</taxon>
        <taxon>Dothideomycetes</taxon>
        <taxon>Dothideomycetidae</taxon>
        <taxon>Dothideales</taxon>
        <taxon>Saccotheciaceae</taxon>
        <taxon>Aureobasidium</taxon>
    </lineage>
</organism>
<dbReference type="HOGENOM" id="CLU_1261269_0_0_1"/>
<accession>A0A074YW96</accession>
<keyword evidence="3" id="KW-1185">Reference proteome</keyword>
<feature type="compositionally biased region" description="Basic and acidic residues" evidence="1">
    <location>
        <begin position="77"/>
        <end position="86"/>
    </location>
</feature>
<reference evidence="2 3" key="1">
    <citation type="journal article" date="2014" name="BMC Genomics">
        <title>Genome sequencing of four Aureobasidium pullulans varieties: biotechnological potential, stress tolerance, and description of new species.</title>
        <authorList>
            <person name="Gostin Ar C."/>
            <person name="Ohm R.A."/>
            <person name="Kogej T."/>
            <person name="Sonjak S."/>
            <person name="Turk M."/>
            <person name="Zajc J."/>
            <person name="Zalar P."/>
            <person name="Grube M."/>
            <person name="Sun H."/>
            <person name="Han J."/>
            <person name="Sharma A."/>
            <person name="Chiniquy J."/>
            <person name="Ngan C.Y."/>
            <person name="Lipzen A."/>
            <person name="Barry K."/>
            <person name="Grigoriev I.V."/>
            <person name="Gunde-Cimerman N."/>
        </authorList>
    </citation>
    <scope>NUCLEOTIDE SEQUENCE [LARGE SCALE GENOMIC DNA]</scope>
    <source>
        <strain evidence="2 3">EXF-2481</strain>
    </source>
</reference>